<dbReference type="Pfam" id="PF00132">
    <property type="entry name" value="Hexapep"/>
    <property type="match status" value="1"/>
</dbReference>
<organism evidence="10 11">
    <name type="scientific">Campylobacter volucris</name>
    <dbReference type="NCBI Taxonomy" id="1031542"/>
    <lineage>
        <taxon>Bacteria</taxon>
        <taxon>Pseudomonadati</taxon>
        <taxon>Campylobacterota</taxon>
        <taxon>Epsilonproteobacteria</taxon>
        <taxon>Campylobacterales</taxon>
        <taxon>Campylobacteraceae</taxon>
        <taxon>Campylobacter</taxon>
    </lineage>
</organism>
<dbReference type="InterPro" id="IPR056729">
    <property type="entry name" value="GMPPB_C"/>
</dbReference>
<dbReference type="InterPro" id="IPR018357">
    <property type="entry name" value="Hexapep_transf_CS"/>
</dbReference>
<keyword evidence="4 7" id="KW-0677">Repeat</keyword>
<comment type="caution">
    <text evidence="10">The sequence shown here is derived from an EMBL/GenBank/DDBJ whole genome shotgun (WGS) entry which is preliminary data.</text>
</comment>
<dbReference type="Pfam" id="PF04613">
    <property type="entry name" value="LpxD"/>
    <property type="match status" value="1"/>
</dbReference>
<keyword evidence="6 7" id="KW-0012">Acyltransferase</keyword>
<evidence type="ECO:0000259" key="8">
    <source>
        <dbReference type="Pfam" id="PF04613"/>
    </source>
</evidence>
<accession>A0A5C7DS68</accession>
<dbReference type="SUPFAM" id="SSF51161">
    <property type="entry name" value="Trimeric LpxA-like enzymes"/>
    <property type="match status" value="1"/>
</dbReference>
<dbReference type="NCBIfam" id="NF002060">
    <property type="entry name" value="PRK00892.1"/>
    <property type="match status" value="1"/>
</dbReference>
<keyword evidence="1 7" id="KW-0444">Lipid biosynthesis</keyword>
<evidence type="ECO:0000256" key="7">
    <source>
        <dbReference type="HAMAP-Rule" id="MF_00523"/>
    </source>
</evidence>
<comment type="catalytic activity">
    <reaction evidence="7">
        <text>a UDP-3-O-[(3R)-3-hydroxyacyl]-alpha-D-glucosamine + a (3R)-hydroxyacyl-[ACP] = a UDP-2-N,3-O-bis[(3R)-3-hydroxyacyl]-alpha-D-glucosamine + holo-[ACP] + H(+)</text>
        <dbReference type="Rhea" id="RHEA:53836"/>
        <dbReference type="Rhea" id="RHEA-COMP:9685"/>
        <dbReference type="Rhea" id="RHEA-COMP:9945"/>
        <dbReference type="ChEBI" id="CHEBI:15378"/>
        <dbReference type="ChEBI" id="CHEBI:64479"/>
        <dbReference type="ChEBI" id="CHEBI:78827"/>
        <dbReference type="ChEBI" id="CHEBI:137740"/>
        <dbReference type="ChEBI" id="CHEBI:137748"/>
        <dbReference type="EC" id="2.3.1.191"/>
    </reaction>
</comment>
<dbReference type="GO" id="GO:0016410">
    <property type="term" value="F:N-acyltransferase activity"/>
    <property type="evidence" value="ECO:0007669"/>
    <property type="project" value="InterPro"/>
</dbReference>
<feature type="domain" description="Mannose-1-phosphate guanyltransferase C-terminal" evidence="9">
    <location>
        <begin position="97"/>
        <end position="172"/>
    </location>
</feature>
<dbReference type="UniPathway" id="UPA00973"/>
<gene>
    <name evidence="7 10" type="primary">lpxD</name>
    <name evidence="10" type="ORF">FPD38_08015</name>
</gene>
<evidence type="ECO:0000313" key="10">
    <source>
        <dbReference type="EMBL" id="TXE85451.1"/>
    </source>
</evidence>
<dbReference type="InterPro" id="IPR007691">
    <property type="entry name" value="LpxD"/>
</dbReference>
<dbReference type="PROSITE" id="PS00101">
    <property type="entry name" value="HEXAPEP_TRANSFERASES"/>
    <property type="match status" value="1"/>
</dbReference>
<dbReference type="GO" id="GO:0103118">
    <property type="term" value="F:UDP-3-O-[(3R)-3-hydroxyacyl]-glucosamine N-acyltransferase activity"/>
    <property type="evidence" value="ECO:0007669"/>
    <property type="project" value="UniProtKB-EC"/>
</dbReference>
<comment type="similarity">
    <text evidence="7">Belongs to the transferase hexapeptide repeat family. LpxD subfamily.</text>
</comment>
<dbReference type="HAMAP" id="MF_00523">
    <property type="entry name" value="LpxD"/>
    <property type="match status" value="1"/>
</dbReference>
<comment type="subunit">
    <text evidence="7">Homotrimer.</text>
</comment>
<dbReference type="PANTHER" id="PTHR43378">
    <property type="entry name" value="UDP-3-O-ACYLGLUCOSAMINE N-ACYLTRANSFERASE"/>
    <property type="match status" value="1"/>
</dbReference>
<evidence type="ECO:0000256" key="6">
    <source>
        <dbReference type="ARBA" id="ARBA00023315"/>
    </source>
</evidence>
<keyword evidence="3 7" id="KW-0808">Transferase</keyword>
<comment type="function">
    <text evidence="7">Catalyzes the N-acylation of UDP-3-O-acylglucosamine using 3-hydroxyacyl-ACP as the acyl donor. Is involved in the biosynthesis of lipid A, a phosphorylated glycolipid that anchors the lipopolysaccharide to the outer membrane of the cell.</text>
</comment>
<sequence length="320" mass="34583">MKISEIAKFLGIEYSGEDIEITALNSLNNASFTELSYCDGEKNSKKISNTDAGAILVSKEFENLVPKDSIKLVVDNPHLSFALLSKLFAKSLVSSNVEKKSKIAKSAKIMPNVYIGDNVQIGENVIIMAGAYIGDNVSIGEYTIIHPNVVIYNDTKIGKKCHLLANCVIGSDGFGYAHTKNGEHYKIYHNGNVILEDFVEIGACTTIDRAVFESTIIKQGTKIDNLVQVGHNCEIGENCLIVAQSGISGSSVLGKNVTMGGQSATSGHLQIGDFATIAARGGVTKNLEGARVYGGFPIMLQKDWLKFQAKMIANFKDKHE</sequence>
<dbReference type="PANTHER" id="PTHR43378:SF2">
    <property type="entry name" value="UDP-3-O-ACYLGLUCOSAMINE N-ACYLTRANSFERASE 1, MITOCHONDRIAL-RELATED"/>
    <property type="match status" value="1"/>
</dbReference>
<evidence type="ECO:0000313" key="11">
    <source>
        <dbReference type="Proteomes" id="UP000321629"/>
    </source>
</evidence>
<evidence type="ECO:0000256" key="5">
    <source>
        <dbReference type="ARBA" id="ARBA00023098"/>
    </source>
</evidence>
<dbReference type="GO" id="GO:0016020">
    <property type="term" value="C:membrane"/>
    <property type="evidence" value="ECO:0007669"/>
    <property type="project" value="GOC"/>
</dbReference>
<evidence type="ECO:0000256" key="2">
    <source>
        <dbReference type="ARBA" id="ARBA00022556"/>
    </source>
</evidence>
<protein>
    <recommendedName>
        <fullName evidence="7">UDP-3-O-acylglucosamine N-acyltransferase</fullName>
        <ecNumber evidence="7">2.3.1.191</ecNumber>
    </recommendedName>
</protein>
<dbReference type="RefSeq" id="WP_147556295.1">
    <property type="nucleotide sequence ID" value="NZ_VOWJ01000036.1"/>
</dbReference>
<reference evidence="10 11" key="1">
    <citation type="submission" date="2019-07" db="EMBL/GenBank/DDBJ databases">
        <title>Rapid identification of Enteric Bacteria from Whole Genome Sequences (WGS) using Average Nucleotide Identity (ANI).</title>
        <authorList>
            <person name="Lane C."/>
        </authorList>
    </citation>
    <scope>NUCLEOTIDE SEQUENCE [LARGE SCALE GENOMIC DNA]</scope>
    <source>
        <strain evidence="10 11">2016D-0084</strain>
    </source>
</reference>
<feature type="active site" description="Proton acceptor" evidence="7">
    <location>
        <position position="231"/>
    </location>
</feature>
<keyword evidence="5 7" id="KW-0443">Lipid metabolism</keyword>
<dbReference type="Gene3D" id="3.40.1390.10">
    <property type="entry name" value="MurE/MurF, N-terminal domain"/>
    <property type="match status" value="1"/>
</dbReference>
<evidence type="ECO:0000256" key="4">
    <source>
        <dbReference type="ARBA" id="ARBA00022737"/>
    </source>
</evidence>
<comment type="pathway">
    <text evidence="7">Bacterial outer membrane biogenesis; LPS lipid A biosynthesis.</text>
</comment>
<dbReference type="InterPro" id="IPR020573">
    <property type="entry name" value="UDP_GlcNAc_AcTrfase_non-rep"/>
</dbReference>
<dbReference type="Proteomes" id="UP000321629">
    <property type="component" value="Unassembled WGS sequence"/>
</dbReference>
<dbReference type="NCBIfam" id="TIGR01853">
    <property type="entry name" value="lipid_A_lpxD"/>
    <property type="match status" value="1"/>
</dbReference>
<dbReference type="InterPro" id="IPR011004">
    <property type="entry name" value="Trimer_LpxA-like_sf"/>
</dbReference>
<keyword evidence="2 7" id="KW-0441">Lipid A biosynthesis</keyword>
<dbReference type="Gene3D" id="2.160.10.10">
    <property type="entry name" value="Hexapeptide repeat proteins"/>
    <property type="match status" value="1"/>
</dbReference>
<dbReference type="EC" id="2.3.1.191" evidence="7"/>
<dbReference type="GO" id="GO:0009245">
    <property type="term" value="P:lipid A biosynthetic process"/>
    <property type="evidence" value="ECO:0007669"/>
    <property type="project" value="UniProtKB-UniRule"/>
</dbReference>
<name>A0A5C7DS68_9BACT</name>
<dbReference type="AlphaFoldDB" id="A0A5C7DS68"/>
<feature type="domain" description="UDP-3-O-[3-hydroxymyristoyl] glucosamine N-acyltransferase non-repeat region" evidence="8">
    <location>
        <begin position="18"/>
        <end position="87"/>
    </location>
</feature>
<dbReference type="EMBL" id="VOWJ01000036">
    <property type="protein sequence ID" value="TXE85451.1"/>
    <property type="molecule type" value="Genomic_DNA"/>
</dbReference>
<evidence type="ECO:0000256" key="3">
    <source>
        <dbReference type="ARBA" id="ARBA00022679"/>
    </source>
</evidence>
<proteinExistence type="inferred from homology"/>
<dbReference type="Pfam" id="PF25087">
    <property type="entry name" value="GMPPB_C"/>
    <property type="match status" value="1"/>
</dbReference>
<evidence type="ECO:0000256" key="1">
    <source>
        <dbReference type="ARBA" id="ARBA00022516"/>
    </source>
</evidence>
<dbReference type="CDD" id="cd03352">
    <property type="entry name" value="LbH_LpxD"/>
    <property type="match status" value="1"/>
</dbReference>
<dbReference type="InterPro" id="IPR001451">
    <property type="entry name" value="Hexapep"/>
</dbReference>
<evidence type="ECO:0000259" key="9">
    <source>
        <dbReference type="Pfam" id="PF25087"/>
    </source>
</evidence>